<evidence type="ECO:0000313" key="2">
    <source>
        <dbReference type="EMBL" id="TGD70980.1"/>
    </source>
</evidence>
<dbReference type="Pfam" id="PF13591">
    <property type="entry name" value="MerR_2"/>
    <property type="match status" value="1"/>
</dbReference>
<name>A0A4Z0LUM2_9GAMM</name>
<evidence type="ECO:0000256" key="1">
    <source>
        <dbReference type="SAM" id="Coils"/>
    </source>
</evidence>
<gene>
    <name evidence="2" type="ORF">E4634_20490</name>
</gene>
<proteinExistence type="predicted"/>
<dbReference type="RefSeq" id="WP_135446545.1">
    <property type="nucleotide sequence ID" value="NZ_SRLE01000017.1"/>
</dbReference>
<comment type="caution">
    <text evidence="2">The sequence shown here is derived from an EMBL/GenBank/DDBJ whole genome shotgun (WGS) entry which is preliminary data.</text>
</comment>
<dbReference type="OrthoDB" id="5567704at2"/>
<sequence length="99" mass="11263">MQAKLSLEELCAGQGLSRSLVVEMVEYEVVRPVAGERDADWLFEAGAAHWAKRALRLKSDLDLDWLAVAMLVDLLREREALARENAQLRQRLARFLAQD</sequence>
<reference evidence="2 3" key="1">
    <citation type="submission" date="2019-04" db="EMBL/GenBank/DDBJ databases">
        <title>Taxonomy of novel Haliea sp. from mangrove soil of West Coast of India.</title>
        <authorList>
            <person name="Verma A."/>
            <person name="Kumar P."/>
            <person name="Krishnamurthi S."/>
        </authorList>
    </citation>
    <scope>NUCLEOTIDE SEQUENCE [LARGE SCALE GENOMIC DNA]</scope>
    <source>
        <strain evidence="2 3">SAOS-164</strain>
    </source>
</reference>
<keyword evidence="1" id="KW-0175">Coiled coil</keyword>
<feature type="coiled-coil region" evidence="1">
    <location>
        <begin position="71"/>
        <end position="98"/>
    </location>
</feature>
<dbReference type="Gene3D" id="1.10.1660.10">
    <property type="match status" value="1"/>
</dbReference>
<dbReference type="Proteomes" id="UP000298050">
    <property type="component" value="Unassembled WGS sequence"/>
</dbReference>
<protein>
    <submittedName>
        <fullName evidence="2">Chaperone modulatory protein CbpM</fullName>
    </submittedName>
</protein>
<dbReference type="EMBL" id="SRLE01000017">
    <property type="protein sequence ID" value="TGD70980.1"/>
    <property type="molecule type" value="Genomic_DNA"/>
</dbReference>
<evidence type="ECO:0000313" key="3">
    <source>
        <dbReference type="Proteomes" id="UP000298050"/>
    </source>
</evidence>
<accession>A0A4Z0LUM2</accession>
<organism evidence="2 3">
    <name type="scientific">Mangrovimicrobium sediminis</name>
    <dbReference type="NCBI Taxonomy" id="2562682"/>
    <lineage>
        <taxon>Bacteria</taxon>
        <taxon>Pseudomonadati</taxon>
        <taxon>Pseudomonadota</taxon>
        <taxon>Gammaproteobacteria</taxon>
        <taxon>Cellvibrionales</taxon>
        <taxon>Halieaceae</taxon>
        <taxon>Mangrovimicrobium</taxon>
    </lineage>
</organism>
<keyword evidence="3" id="KW-1185">Reference proteome</keyword>
<dbReference type="AlphaFoldDB" id="A0A4Z0LUM2"/>